<evidence type="ECO:0000313" key="3">
    <source>
        <dbReference type="Proteomes" id="UP000008363"/>
    </source>
</evidence>
<dbReference type="InterPro" id="IPR050426">
    <property type="entry name" value="Glycosyltransferase_28"/>
</dbReference>
<proteinExistence type="predicted"/>
<dbReference type="EMBL" id="BAHC01000189">
    <property type="protein sequence ID" value="GAB92728.1"/>
    <property type="molecule type" value="Genomic_DNA"/>
</dbReference>
<comment type="caution">
    <text evidence="2">The sequence shown here is derived from an EMBL/GenBank/DDBJ whole genome shotgun (WGS) entry which is preliminary data.</text>
</comment>
<protein>
    <submittedName>
        <fullName evidence="2">Putative glycosyltransferase</fullName>
    </submittedName>
</protein>
<dbReference type="AlphaFoldDB" id="K6V930"/>
<dbReference type="CDD" id="cd03784">
    <property type="entry name" value="GT1_Gtf-like"/>
    <property type="match status" value="1"/>
</dbReference>
<evidence type="ECO:0000259" key="1">
    <source>
        <dbReference type="Pfam" id="PF06722"/>
    </source>
</evidence>
<accession>K6V930</accession>
<dbReference type="Gene3D" id="3.40.50.2000">
    <property type="entry name" value="Glycogen Phosphorylase B"/>
    <property type="match status" value="2"/>
</dbReference>
<dbReference type="Pfam" id="PF06722">
    <property type="entry name" value="EryCIII-like_C"/>
    <property type="match status" value="1"/>
</dbReference>
<organism evidence="2 3">
    <name type="scientific">Gordonia rhizosphera NBRC 16068</name>
    <dbReference type="NCBI Taxonomy" id="1108045"/>
    <lineage>
        <taxon>Bacteria</taxon>
        <taxon>Bacillati</taxon>
        <taxon>Actinomycetota</taxon>
        <taxon>Actinomycetes</taxon>
        <taxon>Mycobacteriales</taxon>
        <taxon>Gordoniaceae</taxon>
        <taxon>Gordonia</taxon>
    </lineage>
</organism>
<dbReference type="InterPro" id="IPR002213">
    <property type="entry name" value="UDP_glucos_trans"/>
</dbReference>
<dbReference type="STRING" id="1108045.GORHZ_189_00010"/>
<keyword evidence="2" id="KW-0808">Transferase</keyword>
<gene>
    <name evidence="2" type="ORF">GORHZ_189_00010</name>
</gene>
<dbReference type="GO" id="GO:0016758">
    <property type="term" value="F:hexosyltransferase activity"/>
    <property type="evidence" value="ECO:0007669"/>
    <property type="project" value="UniProtKB-ARBA"/>
</dbReference>
<dbReference type="GO" id="GO:0017000">
    <property type="term" value="P:antibiotic biosynthetic process"/>
    <property type="evidence" value="ECO:0007669"/>
    <property type="project" value="UniProtKB-ARBA"/>
</dbReference>
<dbReference type="RefSeq" id="WP_006337411.1">
    <property type="nucleotide sequence ID" value="NZ_BAHC01000189.1"/>
</dbReference>
<dbReference type="Proteomes" id="UP000008363">
    <property type="component" value="Unassembled WGS sequence"/>
</dbReference>
<feature type="domain" description="Erythromycin biosynthesis protein CIII-like C-terminal" evidence="1">
    <location>
        <begin position="302"/>
        <end position="406"/>
    </location>
</feature>
<keyword evidence="3" id="KW-1185">Reference proteome</keyword>
<dbReference type="SUPFAM" id="SSF53756">
    <property type="entry name" value="UDP-Glycosyltransferase/glycogen phosphorylase"/>
    <property type="match status" value="1"/>
</dbReference>
<dbReference type="eggNOG" id="COG1819">
    <property type="taxonomic scope" value="Bacteria"/>
</dbReference>
<evidence type="ECO:0000313" key="2">
    <source>
        <dbReference type="EMBL" id="GAB92728.1"/>
    </source>
</evidence>
<sequence>MRAILCSAPLTGHLQPMIAIGRQLIADGSTVAVLTSAHFRDRVERAGLEHIALPSECDFDERDLNGQFAGRARMPGFLRSRYDLEHLFIRSISAQHDRLAALLAERDIDVVLAENLFLGVLPLLSAAQANRPRVAAVCMTPLMANSADTAPFGPGFAPSTTRAGMLRNRLLTLGATSVVLRRAQRSTDAAVRDAVGCNAASFVLDWPLLADDVFVLTTPSLEYPRRDLDSKLRYVGPALGRADSGQAPPVWWDRVDGRRPVVVVTQGTLDNEDMSRLVEPAITGLADSGALVVATTGGPPVESVRVAAANAVVTEFVPFDMMFPHTDVLVTNGGWGGVHFALTHGVPMVVVGSTEDKGEVAARVARSGAGIRLRRNSPGAIRRAVRTVLDDPSFRDRAAVLQSEMSGLDGACAISDALSRPPIDAREARDSLPPR</sequence>
<dbReference type="PANTHER" id="PTHR48050">
    <property type="entry name" value="STEROL 3-BETA-GLUCOSYLTRANSFERASE"/>
    <property type="match status" value="1"/>
</dbReference>
<reference evidence="2 3" key="1">
    <citation type="submission" date="2012-08" db="EMBL/GenBank/DDBJ databases">
        <title>Whole genome shotgun sequence of Gordonia rhizosphera NBRC 16068.</title>
        <authorList>
            <person name="Takarada H."/>
            <person name="Isaki S."/>
            <person name="Hosoyama A."/>
            <person name="Tsuchikane K."/>
            <person name="Katsumata H."/>
            <person name="Baba S."/>
            <person name="Ohji S."/>
            <person name="Yamazaki S."/>
            <person name="Fujita N."/>
        </authorList>
    </citation>
    <scope>NUCLEOTIDE SEQUENCE [LARGE SCALE GENOMIC DNA]</scope>
    <source>
        <strain evidence="2 3">NBRC 16068</strain>
    </source>
</reference>
<dbReference type="InterPro" id="IPR010610">
    <property type="entry name" value="EryCIII-like_C"/>
</dbReference>
<name>K6V930_9ACTN</name>
<dbReference type="PANTHER" id="PTHR48050:SF13">
    <property type="entry name" value="STEROL 3-BETA-GLUCOSYLTRANSFERASE UGT80A2"/>
    <property type="match status" value="1"/>
</dbReference>
<dbReference type="GO" id="GO:0008194">
    <property type="term" value="F:UDP-glycosyltransferase activity"/>
    <property type="evidence" value="ECO:0007669"/>
    <property type="project" value="InterPro"/>
</dbReference>